<evidence type="ECO:0000256" key="1">
    <source>
        <dbReference type="SAM" id="MobiDB-lite"/>
    </source>
</evidence>
<sequence>MERRVRSGLAHRLAAQTLLGTARRLLHKGQHPAPLRRDVRMPSGSTAIHRLPATGSTGQSRAVQTAVRSRVAVEAAICRPREISSGNGAGHSPQVTSPPLPPSPVPL</sequence>
<dbReference type="Gene3D" id="1.10.3730.10">
    <property type="entry name" value="ProC C-terminal domain-like"/>
    <property type="match status" value="1"/>
</dbReference>
<organism evidence="3 4">
    <name type="scientific">Rangifer tarandus platyrhynchus</name>
    <name type="common">Svalbard reindeer</name>
    <dbReference type="NCBI Taxonomy" id="3082113"/>
    <lineage>
        <taxon>Eukaryota</taxon>
        <taxon>Metazoa</taxon>
        <taxon>Chordata</taxon>
        <taxon>Craniata</taxon>
        <taxon>Vertebrata</taxon>
        <taxon>Euteleostomi</taxon>
        <taxon>Mammalia</taxon>
        <taxon>Eutheria</taxon>
        <taxon>Laurasiatheria</taxon>
        <taxon>Artiodactyla</taxon>
        <taxon>Ruminantia</taxon>
        <taxon>Pecora</taxon>
        <taxon>Cervidae</taxon>
        <taxon>Odocoileinae</taxon>
        <taxon>Rangifer</taxon>
    </lineage>
</organism>
<evidence type="ECO:0000313" key="3">
    <source>
        <dbReference type="EMBL" id="CAI9164309.1"/>
    </source>
</evidence>
<keyword evidence="4" id="KW-1185">Reference proteome</keyword>
<dbReference type="InterPro" id="IPR029036">
    <property type="entry name" value="P5CR_dimer"/>
</dbReference>
<dbReference type="EMBL" id="OX459958">
    <property type="protein sequence ID" value="CAI9164309.1"/>
    <property type="molecule type" value="Genomic_DNA"/>
</dbReference>
<dbReference type="Pfam" id="PF14748">
    <property type="entry name" value="P5CR_dimer"/>
    <property type="match status" value="1"/>
</dbReference>
<feature type="region of interest" description="Disordered" evidence="1">
    <location>
        <begin position="23"/>
        <end position="65"/>
    </location>
</feature>
<evidence type="ECO:0000313" key="4">
    <source>
        <dbReference type="Proteomes" id="UP001176941"/>
    </source>
</evidence>
<name>A0ABN8YX77_RANTA</name>
<dbReference type="Proteomes" id="UP001176941">
    <property type="component" value="Chromosome 22"/>
</dbReference>
<protein>
    <recommendedName>
        <fullName evidence="2">Pyrroline-5-carboxylate reductase dimerisation domain-containing protein</fullName>
    </recommendedName>
</protein>
<dbReference type="SUPFAM" id="SSF48179">
    <property type="entry name" value="6-phosphogluconate dehydrogenase C-terminal domain-like"/>
    <property type="match status" value="1"/>
</dbReference>
<feature type="compositionally biased region" description="Pro residues" evidence="1">
    <location>
        <begin position="96"/>
        <end position="107"/>
    </location>
</feature>
<evidence type="ECO:0000259" key="2">
    <source>
        <dbReference type="Pfam" id="PF14748"/>
    </source>
</evidence>
<reference evidence="3" key="1">
    <citation type="submission" date="2023-04" db="EMBL/GenBank/DDBJ databases">
        <authorList>
            <consortium name="ELIXIR-Norway"/>
        </authorList>
    </citation>
    <scope>NUCLEOTIDE SEQUENCE [LARGE SCALE GENOMIC DNA]</scope>
</reference>
<accession>A0ABN8YX77</accession>
<gene>
    <name evidence="3" type="ORF">MRATA1EN1_LOCUS13271</name>
</gene>
<dbReference type="InterPro" id="IPR008927">
    <property type="entry name" value="6-PGluconate_DH-like_C_sf"/>
</dbReference>
<feature type="compositionally biased region" description="Polar residues" evidence="1">
    <location>
        <begin position="54"/>
        <end position="65"/>
    </location>
</feature>
<feature type="domain" description="Pyrroline-5-carboxylate reductase dimerisation" evidence="2">
    <location>
        <begin position="9"/>
        <end position="68"/>
    </location>
</feature>
<feature type="region of interest" description="Disordered" evidence="1">
    <location>
        <begin position="79"/>
        <end position="107"/>
    </location>
</feature>
<proteinExistence type="predicted"/>